<evidence type="ECO:0000256" key="1">
    <source>
        <dbReference type="ARBA" id="ARBA00004141"/>
    </source>
</evidence>
<comment type="caution">
    <text evidence="7">The sequence shown here is derived from an EMBL/GenBank/DDBJ whole genome shotgun (WGS) entry which is preliminary data.</text>
</comment>
<dbReference type="Pfam" id="PF00892">
    <property type="entry name" value="EamA"/>
    <property type="match status" value="2"/>
</dbReference>
<feature type="transmembrane region" description="Helical" evidence="5">
    <location>
        <begin position="256"/>
        <end position="273"/>
    </location>
</feature>
<keyword evidence="4 5" id="KW-0472">Membrane</keyword>
<dbReference type="EMBL" id="JABCSC020000003">
    <property type="protein sequence ID" value="NSL56234.1"/>
    <property type="molecule type" value="Genomic_DNA"/>
</dbReference>
<dbReference type="Proteomes" id="UP000778523">
    <property type="component" value="Unassembled WGS sequence"/>
</dbReference>
<dbReference type="RefSeq" id="WP_170022549.1">
    <property type="nucleotide sequence ID" value="NZ_JABCSC020000003.1"/>
</dbReference>
<feature type="domain" description="EamA" evidence="6">
    <location>
        <begin position="3"/>
        <end position="129"/>
    </location>
</feature>
<protein>
    <submittedName>
        <fullName evidence="7">DMT family transporter</fullName>
    </submittedName>
</protein>
<evidence type="ECO:0000256" key="5">
    <source>
        <dbReference type="SAM" id="Phobius"/>
    </source>
</evidence>
<dbReference type="SUPFAM" id="SSF103481">
    <property type="entry name" value="Multidrug resistance efflux transporter EmrE"/>
    <property type="match status" value="2"/>
</dbReference>
<comment type="subcellular location">
    <subcellularLocation>
        <location evidence="1">Membrane</location>
        <topology evidence="1">Multi-pass membrane protein</topology>
    </subcellularLocation>
</comment>
<evidence type="ECO:0000256" key="3">
    <source>
        <dbReference type="ARBA" id="ARBA00022989"/>
    </source>
</evidence>
<organism evidence="7 8">
    <name type="scientific">Uliginosibacterium aquaticum</name>
    <dbReference type="NCBI Taxonomy" id="2731212"/>
    <lineage>
        <taxon>Bacteria</taxon>
        <taxon>Pseudomonadati</taxon>
        <taxon>Pseudomonadota</taxon>
        <taxon>Betaproteobacteria</taxon>
        <taxon>Rhodocyclales</taxon>
        <taxon>Zoogloeaceae</taxon>
        <taxon>Uliginosibacterium</taxon>
    </lineage>
</organism>
<feature type="transmembrane region" description="Helical" evidence="5">
    <location>
        <begin position="33"/>
        <end position="51"/>
    </location>
</feature>
<feature type="transmembrane region" description="Helical" evidence="5">
    <location>
        <begin position="170"/>
        <end position="188"/>
    </location>
</feature>
<sequence>MHALWMLSACFLFATMGACVKLAGEHFNAGQAVGMRGLLPLLLIGAWVFWHRLSLASPHWKSHLYRSTAGSIAMLMYFAAIARLPLATAVTLNNCSALFVAAAVALRQPPPRAVSGALLLGFAGVVLVLRPTFTPEQWAGGLLGLGSAIFASIAQLNLRELGRAGEPEWRTVLFLSASNVLLAAPLAMLQPSSPLAAGPIEWGFLLTVGLCGGLGQLALTRAFKLGRAIITASLGYTTVIFSSLYGALLWHEHIPPLSWLGMLLIIVTSLVITRPATWAKAQDAHGKGS</sequence>
<evidence type="ECO:0000313" key="7">
    <source>
        <dbReference type="EMBL" id="NSL56234.1"/>
    </source>
</evidence>
<evidence type="ECO:0000256" key="2">
    <source>
        <dbReference type="ARBA" id="ARBA00022692"/>
    </source>
</evidence>
<reference evidence="7 8" key="1">
    <citation type="submission" date="2020-06" db="EMBL/GenBank/DDBJ databases">
        <title>Draft genome of Uliginosibacterium sp. IMCC34675.</title>
        <authorList>
            <person name="Song J."/>
        </authorList>
    </citation>
    <scope>NUCLEOTIDE SEQUENCE [LARGE SCALE GENOMIC DNA]</scope>
    <source>
        <strain evidence="7 8">IMCC34675</strain>
    </source>
</reference>
<dbReference type="InterPro" id="IPR000620">
    <property type="entry name" value="EamA_dom"/>
</dbReference>
<proteinExistence type="predicted"/>
<accession>A0ABX2IHJ2</accession>
<evidence type="ECO:0000313" key="8">
    <source>
        <dbReference type="Proteomes" id="UP000778523"/>
    </source>
</evidence>
<feature type="transmembrane region" description="Helical" evidence="5">
    <location>
        <begin position="228"/>
        <end position="250"/>
    </location>
</feature>
<dbReference type="PANTHER" id="PTHR22911:SF6">
    <property type="entry name" value="SOLUTE CARRIER FAMILY 35 MEMBER G1"/>
    <property type="match status" value="1"/>
</dbReference>
<feature type="transmembrane region" description="Helical" evidence="5">
    <location>
        <begin position="200"/>
        <end position="219"/>
    </location>
</feature>
<keyword evidence="2 5" id="KW-0812">Transmembrane</keyword>
<gene>
    <name evidence="7" type="ORF">HJ583_014435</name>
</gene>
<feature type="transmembrane region" description="Helical" evidence="5">
    <location>
        <begin position="86"/>
        <end position="106"/>
    </location>
</feature>
<feature type="transmembrane region" description="Helical" evidence="5">
    <location>
        <begin position="138"/>
        <end position="158"/>
    </location>
</feature>
<keyword evidence="3 5" id="KW-1133">Transmembrane helix</keyword>
<keyword evidence="8" id="KW-1185">Reference proteome</keyword>
<evidence type="ECO:0000256" key="4">
    <source>
        <dbReference type="ARBA" id="ARBA00023136"/>
    </source>
</evidence>
<feature type="domain" description="EamA" evidence="6">
    <location>
        <begin position="140"/>
        <end position="273"/>
    </location>
</feature>
<feature type="transmembrane region" description="Helical" evidence="5">
    <location>
        <begin position="113"/>
        <end position="132"/>
    </location>
</feature>
<evidence type="ECO:0000259" key="6">
    <source>
        <dbReference type="Pfam" id="PF00892"/>
    </source>
</evidence>
<name>A0ABX2IHJ2_9RHOO</name>
<dbReference type="PANTHER" id="PTHR22911">
    <property type="entry name" value="ACYL-MALONYL CONDENSING ENZYME-RELATED"/>
    <property type="match status" value="1"/>
</dbReference>
<dbReference type="InterPro" id="IPR037185">
    <property type="entry name" value="EmrE-like"/>
</dbReference>